<comment type="similarity">
    <text evidence="1 5">Belongs to the adenylate kinase family.</text>
</comment>
<keyword evidence="3" id="KW-0547">Nucleotide-binding</keyword>
<dbReference type="CDD" id="cd01428">
    <property type="entry name" value="ADK"/>
    <property type="match status" value="1"/>
</dbReference>
<dbReference type="Pfam" id="PF00406">
    <property type="entry name" value="ADK"/>
    <property type="match status" value="1"/>
</dbReference>
<evidence type="ECO:0000256" key="5">
    <source>
        <dbReference type="RuleBase" id="RU003330"/>
    </source>
</evidence>
<dbReference type="GeneID" id="24424877"/>
<dbReference type="Gene3D" id="3.40.50.300">
    <property type="entry name" value="P-loop containing nucleotide triphosphate hydrolases"/>
    <property type="match status" value="1"/>
</dbReference>
<dbReference type="InterPro" id="IPR027417">
    <property type="entry name" value="P-loop_NTPase"/>
</dbReference>
<accession>A0A0K3AMR1</accession>
<protein>
    <submittedName>
        <fullName evidence="7">Adenylate kinase</fullName>
        <ecNumber evidence="7">2.7.4.3</ecNumber>
    </submittedName>
</protein>
<dbReference type="PRINTS" id="PR00094">
    <property type="entry name" value="ADENYLTKNASE"/>
</dbReference>
<reference evidence="7 8" key="1">
    <citation type="journal article" date="2012" name="Nucleic Acids Res.">
        <title>Sequencing of the smallest Apicomplexan genome from the human pathogen Babesia microti.</title>
        <authorList>
            <person name="Cornillot E."/>
            <person name="Hadj-Kaddour K."/>
            <person name="Dassouli A."/>
            <person name="Noel B."/>
            <person name="Ranwez V."/>
            <person name="Vacherie B."/>
            <person name="Augagneur Y."/>
            <person name="Bres V."/>
            <person name="Duclos A."/>
            <person name="Randazzo S."/>
            <person name="Carcy B."/>
            <person name="Debierre-Grockiego F."/>
            <person name="Delbecq S."/>
            <person name="Moubri-Menage K."/>
            <person name="Shams-Eldin H."/>
            <person name="Usmani-Brown S."/>
            <person name="Bringaud F."/>
            <person name="Wincker P."/>
            <person name="Vivares C.P."/>
            <person name="Schwarz R.T."/>
            <person name="Schetters T.P."/>
            <person name="Krause P.J."/>
            <person name="Gorenflot A."/>
            <person name="Berry V."/>
            <person name="Barbe V."/>
            <person name="Ben Mamoun C."/>
        </authorList>
    </citation>
    <scope>NUCLEOTIDE SEQUENCE [LARGE SCALE GENOMIC DNA]</scope>
    <source>
        <strain evidence="7 8">RI</strain>
    </source>
</reference>
<dbReference type="EC" id="2.7.4.3" evidence="7"/>
<evidence type="ECO:0000256" key="3">
    <source>
        <dbReference type="ARBA" id="ARBA00022741"/>
    </source>
</evidence>
<keyword evidence="8" id="KW-1185">Reference proteome</keyword>
<dbReference type="InterPro" id="IPR007862">
    <property type="entry name" value="Adenylate_kinase_lid-dom"/>
</dbReference>
<dbReference type="OrthoDB" id="439792at2759"/>
<dbReference type="RefSeq" id="XP_012648853.1">
    <property type="nucleotide sequence ID" value="XM_012793399.1"/>
</dbReference>
<dbReference type="HAMAP" id="MF_00235">
    <property type="entry name" value="Adenylate_kinase_Adk"/>
    <property type="match status" value="1"/>
</dbReference>
<reference evidence="7 8" key="3">
    <citation type="journal article" date="2016" name="Sci. Rep.">
        <title>Genome-wide diversity and gene expression profiling of Babesia microti isolates identify polymorphic genes that mediate host-pathogen interactions.</title>
        <authorList>
            <person name="Silva J.C."/>
            <person name="Cornillot E."/>
            <person name="McCracken C."/>
            <person name="Usmani-Brown S."/>
            <person name="Dwivedi A."/>
            <person name="Ifeonu O.O."/>
            <person name="Crabtree J."/>
            <person name="Gotia H.T."/>
            <person name="Virji A.Z."/>
            <person name="Reynes C."/>
            <person name="Colinge J."/>
            <person name="Kumar V."/>
            <person name="Lawres L."/>
            <person name="Pazzi J.E."/>
            <person name="Pablo J.V."/>
            <person name="Hung C."/>
            <person name="Brancato J."/>
            <person name="Kumari P."/>
            <person name="Orvis J."/>
            <person name="Tretina K."/>
            <person name="Chibucos M."/>
            <person name="Ott S."/>
            <person name="Sadzewicz L."/>
            <person name="Sengamalay N."/>
            <person name="Shetty A.C."/>
            <person name="Su Q."/>
            <person name="Tallon L."/>
            <person name="Fraser C.M."/>
            <person name="Frutos R."/>
            <person name="Molina D.M."/>
            <person name="Krause P.J."/>
            <person name="Ben Mamoun C."/>
        </authorList>
    </citation>
    <scope>NUCLEOTIDE SEQUENCE [LARGE SCALE GENOMIC DNA]</scope>
    <source>
        <strain evidence="7 8">RI</strain>
    </source>
</reference>
<dbReference type="InterPro" id="IPR036193">
    <property type="entry name" value="ADK_active_lid_dom_sf"/>
</dbReference>
<dbReference type="EMBL" id="LN871598">
    <property type="protein sequence ID" value="CTQ40842.1"/>
    <property type="molecule type" value="Genomic_DNA"/>
</dbReference>
<feature type="domain" description="Adenylate kinase active site lid" evidence="6">
    <location>
        <begin position="153"/>
        <end position="185"/>
    </location>
</feature>
<organism evidence="7 8">
    <name type="scientific">Babesia microti (strain RI)</name>
    <dbReference type="NCBI Taxonomy" id="1133968"/>
    <lineage>
        <taxon>Eukaryota</taxon>
        <taxon>Sar</taxon>
        <taxon>Alveolata</taxon>
        <taxon>Apicomplexa</taxon>
        <taxon>Aconoidasida</taxon>
        <taxon>Piroplasmida</taxon>
        <taxon>Babesiidae</taxon>
        <taxon>Babesia</taxon>
    </lineage>
</organism>
<evidence type="ECO:0000256" key="2">
    <source>
        <dbReference type="ARBA" id="ARBA00022679"/>
    </source>
</evidence>
<dbReference type="SUPFAM" id="SSF57774">
    <property type="entry name" value="Microbial and mitochondrial ADK, insert 'zinc finger' domain"/>
    <property type="match status" value="1"/>
</dbReference>
<gene>
    <name evidence="7" type="ORF">BMR1_03g01215</name>
</gene>
<evidence type="ECO:0000313" key="7">
    <source>
        <dbReference type="EMBL" id="CTQ40842.1"/>
    </source>
</evidence>
<dbReference type="InterPro" id="IPR000850">
    <property type="entry name" value="Adenylat/UMP-CMP_kin"/>
</dbReference>
<dbReference type="AlphaFoldDB" id="A0A0K3AMR1"/>
<dbReference type="Proteomes" id="UP000002899">
    <property type="component" value="Chromosome III"/>
</dbReference>
<dbReference type="PANTHER" id="PTHR23359">
    <property type="entry name" value="NUCLEOTIDE KINASE"/>
    <property type="match status" value="1"/>
</dbReference>
<dbReference type="SUPFAM" id="SSF52540">
    <property type="entry name" value="P-loop containing nucleoside triphosphate hydrolases"/>
    <property type="match status" value="1"/>
</dbReference>
<sequence length="244" mass="27709">MDDLDRYHTVDILNELKRRYACLSKPEGNYIFIGPPGAGKSTQANFLRKSHCYCHISPENIYSNIKNLKRSSDFKSKGLLDHGSQSHEQLIDNLEQLIQMPQCRRGFIIDGLVNSENYLSRVVRILSKMGIKLNGVINFEMDDQTAEKRLINRLVHERSGRIYNKITMPPNDSGKDDITGEQLTQSANDRPSFIKERLKAFRGEYSGIIKGYSDIGILKTVDATKSPSQVEKSINSIIEETGRK</sequence>
<dbReference type="Gene3D" id="6.10.250.2370">
    <property type="match status" value="1"/>
</dbReference>
<proteinExistence type="inferred from homology"/>
<evidence type="ECO:0000256" key="4">
    <source>
        <dbReference type="ARBA" id="ARBA00022777"/>
    </source>
</evidence>
<dbReference type="GO" id="GO:0005524">
    <property type="term" value="F:ATP binding"/>
    <property type="evidence" value="ECO:0007669"/>
    <property type="project" value="InterPro"/>
</dbReference>
<name>A0A0K3AMR1_BABMR</name>
<dbReference type="OMA" id="CYCHISP"/>
<evidence type="ECO:0000256" key="1">
    <source>
        <dbReference type="ARBA" id="ARBA00007220"/>
    </source>
</evidence>
<evidence type="ECO:0000313" key="8">
    <source>
        <dbReference type="Proteomes" id="UP000002899"/>
    </source>
</evidence>
<dbReference type="KEGG" id="bmic:BMR1_03g01215"/>
<reference evidence="7 8" key="2">
    <citation type="journal article" date="2013" name="PLoS ONE">
        <title>Whole genome mapping and re-organization of the nuclear and mitochondrial genomes of Babesia microti isolates.</title>
        <authorList>
            <person name="Cornillot E."/>
            <person name="Dassouli A."/>
            <person name="Garg A."/>
            <person name="Pachikara N."/>
            <person name="Randazzo S."/>
            <person name="Depoix D."/>
            <person name="Carcy B."/>
            <person name="Delbecq S."/>
            <person name="Frutos R."/>
            <person name="Silva J.C."/>
            <person name="Sutton R."/>
            <person name="Krause P.J."/>
            <person name="Mamoun C.B."/>
        </authorList>
    </citation>
    <scope>NUCLEOTIDE SEQUENCE [LARGE SCALE GENOMIC DNA]</scope>
    <source>
        <strain evidence="7 8">RI</strain>
    </source>
</reference>
<keyword evidence="4 5" id="KW-0418">Kinase</keyword>
<dbReference type="Pfam" id="PF05191">
    <property type="entry name" value="ADK_lid"/>
    <property type="match status" value="1"/>
</dbReference>
<dbReference type="VEuPathDB" id="PiroplasmaDB:BMR1_03g01215"/>
<dbReference type="GO" id="GO:0004017">
    <property type="term" value="F:AMP kinase activity"/>
    <property type="evidence" value="ECO:0007669"/>
    <property type="project" value="UniProtKB-EC"/>
</dbReference>
<keyword evidence="2 5" id="KW-0808">Transferase</keyword>
<evidence type="ECO:0000259" key="6">
    <source>
        <dbReference type="Pfam" id="PF05191"/>
    </source>
</evidence>